<accession>A0ABS5M944</accession>
<name>A0ABS5M944_9BACI</name>
<feature type="transmembrane region" description="Helical" evidence="1">
    <location>
        <begin position="15"/>
        <end position="34"/>
    </location>
</feature>
<comment type="caution">
    <text evidence="2">The sequence shown here is derived from an EMBL/GenBank/DDBJ whole genome shotgun (WGS) entry which is preliminary data.</text>
</comment>
<evidence type="ECO:0000313" key="2">
    <source>
        <dbReference type="EMBL" id="MBS3678825.1"/>
    </source>
</evidence>
<dbReference type="EMBL" id="JAGXBY010000001">
    <property type="protein sequence ID" value="MBS3678825.1"/>
    <property type="molecule type" value="Genomic_DNA"/>
</dbReference>
<keyword evidence="1" id="KW-0812">Transmembrane</keyword>
<keyword evidence="1" id="KW-0472">Membrane</keyword>
<keyword evidence="3" id="KW-1185">Reference proteome</keyword>
<dbReference type="Proteomes" id="UP000681870">
    <property type="component" value="Unassembled WGS sequence"/>
</dbReference>
<dbReference type="RefSeq" id="WP_211740907.1">
    <property type="nucleotide sequence ID" value="NZ_JAGXBY010000001.1"/>
</dbReference>
<evidence type="ECO:0000256" key="1">
    <source>
        <dbReference type="SAM" id="Phobius"/>
    </source>
</evidence>
<gene>
    <name evidence="2" type="ORF">KGF86_01210</name>
</gene>
<proteinExistence type="predicted"/>
<sequence>MKANNHTRPSWRKGLLWVFHLIIFGIGQLAFYIFDGYKGWHIFSLNPSGERFVTETFPLSNLVQFYDSDIVNGTTVIWGIILIIHGLVTIVTILWPSKESYTK</sequence>
<reference evidence="2 3" key="1">
    <citation type="submission" date="2021-05" db="EMBL/GenBank/DDBJ databases">
        <title>Ornithinibacillus massiliensis sp. nov.</title>
        <authorList>
            <person name="Iwaza R."/>
            <person name="Lagier J.-C."/>
            <person name="Raoult D."/>
        </authorList>
    </citation>
    <scope>NUCLEOTIDE SEQUENCE [LARGE SCALE GENOMIC DNA]</scope>
    <source>
        <strain evidence="2 3">Marseille-P3601</strain>
    </source>
</reference>
<evidence type="ECO:0000313" key="3">
    <source>
        <dbReference type="Proteomes" id="UP000681870"/>
    </source>
</evidence>
<feature type="transmembrane region" description="Helical" evidence="1">
    <location>
        <begin position="76"/>
        <end position="95"/>
    </location>
</feature>
<evidence type="ECO:0008006" key="4">
    <source>
        <dbReference type="Google" id="ProtNLM"/>
    </source>
</evidence>
<organism evidence="2 3">
    <name type="scientific">Ornithinibacillus massiliensis</name>
    <dbReference type="NCBI Taxonomy" id="1944633"/>
    <lineage>
        <taxon>Bacteria</taxon>
        <taxon>Bacillati</taxon>
        <taxon>Bacillota</taxon>
        <taxon>Bacilli</taxon>
        <taxon>Bacillales</taxon>
        <taxon>Bacillaceae</taxon>
        <taxon>Ornithinibacillus</taxon>
    </lineage>
</organism>
<protein>
    <recommendedName>
        <fullName evidence="4">YfzA-like protein</fullName>
    </recommendedName>
</protein>
<keyword evidence="1" id="KW-1133">Transmembrane helix</keyword>